<feature type="domain" description="FAD-binding FR-type" evidence="3">
    <location>
        <begin position="33"/>
        <end position="137"/>
    </location>
</feature>
<organism evidence="4 5">
    <name type="scientific">Acinetobacter populi</name>
    <dbReference type="NCBI Taxonomy" id="1582270"/>
    <lineage>
        <taxon>Bacteria</taxon>
        <taxon>Pseudomonadati</taxon>
        <taxon>Pseudomonadota</taxon>
        <taxon>Gammaproteobacteria</taxon>
        <taxon>Moraxellales</taxon>
        <taxon>Moraxellaceae</taxon>
        <taxon>Acinetobacter</taxon>
    </lineage>
</organism>
<sequence>MLTFQSKNPFLDLISQSIYDAQAINFWLKKINPLWSTEQILGKIVEITHPADNIVSLKIRCNQRMQFGKAGQHHPVTVEIDGRRYERSYSLTQLDQQHILLTLKKVENGIVSTWFCDTAKIGDVVEFGLPYGDMLLEQQDNKEIVILAAGSGITPMYSMLYALVQQQKLNNYHICLMYWAQYQQELIFQSEFAAWQAQYPNFKFEAFVTQEQPHDLRLNADHLKSIENLSKTTVFACGSSGFVNQAKLLCQEAKHFQAEAFSLAPISTDETGFIQVTLTQSNKTVSIAKGQPILQGLEQAQVKPTHGCRMGICNKCACKKVEGSTRNLNDSSENHEPNQNLRICVNSAKSDLILDL</sequence>
<dbReference type="Pfam" id="PF00111">
    <property type="entry name" value="Fer2"/>
    <property type="match status" value="1"/>
</dbReference>
<gene>
    <name evidence="4" type="ORF">CAP51_16875</name>
</gene>
<dbReference type="Gene3D" id="3.40.50.80">
    <property type="entry name" value="Nucleotide-binding domain of ferredoxin-NADP reductase (FNR) module"/>
    <property type="match status" value="1"/>
</dbReference>
<dbReference type="Gene3D" id="2.40.30.10">
    <property type="entry name" value="Translation factors"/>
    <property type="match status" value="1"/>
</dbReference>
<evidence type="ECO:0000256" key="1">
    <source>
        <dbReference type="ARBA" id="ARBA00034078"/>
    </source>
</evidence>
<dbReference type="GO" id="GO:0051536">
    <property type="term" value="F:iron-sulfur cluster binding"/>
    <property type="evidence" value="ECO:0007669"/>
    <property type="project" value="InterPro"/>
</dbReference>
<dbReference type="InterPro" id="IPR001041">
    <property type="entry name" value="2Fe-2S_ferredoxin-type"/>
</dbReference>
<dbReference type="RefSeq" id="WP_087621931.1">
    <property type="nucleotide sequence ID" value="NZ_NEXX01000008.1"/>
</dbReference>
<dbReference type="PRINTS" id="PR00410">
    <property type="entry name" value="PHEHYDRXLASE"/>
</dbReference>
<evidence type="ECO:0000259" key="2">
    <source>
        <dbReference type="PROSITE" id="PS51085"/>
    </source>
</evidence>
<dbReference type="InterPro" id="IPR001709">
    <property type="entry name" value="Flavoprot_Pyr_Nucl_cyt_Rdtase"/>
</dbReference>
<accession>A0A1Z9YTS0</accession>
<dbReference type="PANTHER" id="PTHR47354">
    <property type="entry name" value="NADH OXIDOREDUCTASE HCR"/>
    <property type="match status" value="1"/>
</dbReference>
<dbReference type="PROSITE" id="PS51085">
    <property type="entry name" value="2FE2S_FER_2"/>
    <property type="match status" value="1"/>
</dbReference>
<evidence type="ECO:0000259" key="3">
    <source>
        <dbReference type="PROSITE" id="PS51384"/>
    </source>
</evidence>
<dbReference type="InterPro" id="IPR050415">
    <property type="entry name" value="MRET"/>
</dbReference>
<reference evidence="4 5" key="1">
    <citation type="submission" date="2017-05" db="EMBL/GenBank/DDBJ databases">
        <title>Acinetobacter populi ANC 5415 (= PBJ7), whole genome shotgun sequencing project.</title>
        <authorList>
            <person name="Nemec A."/>
            <person name="Radolfova-Krizova L."/>
        </authorList>
    </citation>
    <scope>NUCLEOTIDE SEQUENCE [LARGE SCALE GENOMIC DNA]</scope>
    <source>
        <strain evidence="4 5">PBJ7</strain>
    </source>
</reference>
<dbReference type="PRINTS" id="PR00371">
    <property type="entry name" value="FPNCR"/>
</dbReference>
<evidence type="ECO:0000313" key="5">
    <source>
        <dbReference type="Proteomes" id="UP000196536"/>
    </source>
</evidence>
<dbReference type="InterPro" id="IPR039261">
    <property type="entry name" value="FNR_nucleotide-bd"/>
</dbReference>
<dbReference type="SUPFAM" id="SSF52343">
    <property type="entry name" value="Ferredoxin reductase-like, C-terminal NADP-linked domain"/>
    <property type="match status" value="1"/>
</dbReference>
<dbReference type="Pfam" id="PF00970">
    <property type="entry name" value="FAD_binding_6"/>
    <property type="match status" value="1"/>
</dbReference>
<comment type="cofactor">
    <cofactor evidence="1">
        <name>[2Fe-2S] cluster</name>
        <dbReference type="ChEBI" id="CHEBI:190135"/>
    </cofactor>
</comment>
<dbReference type="OrthoDB" id="9796486at2"/>
<dbReference type="InterPro" id="IPR008333">
    <property type="entry name" value="Cbr1-like_FAD-bd_dom"/>
</dbReference>
<dbReference type="Proteomes" id="UP000196536">
    <property type="component" value="Unassembled WGS sequence"/>
</dbReference>
<dbReference type="InterPro" id="IPR017927">
    <property type="entry name" value="FAD-bd_FR_type"/>
</dbReference>
<keyword evidence="5" id="KW-1185">Reference proteome</keyword>
<dbReference type="Gene3D" id="3.10.20.30">
    <property type="match status" value="1"/>
</dbReference>
<protein>
    <submittedName>
        <fullName evidence="4">Oxidoreductase</fullName>
    </submittedName>
</protein>
<dbReference type="InterPro" id="IPR036010">
    <property type="entry name" value="2Fe-2S_ferredoxin-like_sf"/>
</dbReference>
<dbReference type="Pfam" id="PF00175">
    <property type="entry name" value="NAD_binding_1"/>
    <property type="match status" value="1"/>
</dbReference>
<dbReference type="PANTHER" id="PTHR47354:SF3">
    <property type="entry name" value="OXIDOREDUCTASE-RELATED"/>
    <property type="match status" value="1"/>
</dbReference>
<evidence type="ECO:0000313" key="4">
    <source>
        <dbReference type="EMBL" id="OUY05616.1"/>
    </source>
</evidence>
<feature type="domain" description="2Fe-2S ferredoxin-type" evidence="2">
    <location>
        <begin position="274"/>
        <end position="356"/>
    </location>
</feature>
<comment type="caution">
    <text evidence="4">The sequence shown here is derived from an EMBL/GenBank/DDBJ whole genome shotgun (WGS) entry which is preliminary data.</text>
</comment>
<dbReference type="InterPro" id="IPR012675">
    <property type="entry name" value="Beta-grasp_dom_sf"/>
</dbReference>
<dbReference type="GO" id="GO:0016491">
    <property type="term" value="F:oxidoreductase activity"/>
    <property type="evidence" value="ECO:0007669"/>
    <property type="project" value="InterPro"/>
</dbReference>
<name>A0A1Z9YTS0_9GAMM</name>
<dbReference type="CDD" id="cd00207">
    <property type="entry name" value="fer2"/>
    <property type="match status" value="1"/>
</dbReference>
<dbReference type="SUPFAM" id="SSF54292">
    <property type="entry name" value="2Fe-2S ferredoxin-like"/>
    <property type="match status" value="1"/>
</dbReference>
<proteinExistence type="predicted"/>
<dbReference type="SUPFAM" id="SSF63380">
    <property type="entry name" value="Riboflavin synthase domain-like"/>
    <property type="match status" value="1"/>
</dbReference>
<dbReference type="InterPro" id="IPR017938">
    <property type="entry name" value="Riboflavin_synthase-like_b-brl"/>
</dbReference>
<dbReference type="EMBL" id="NEXX01000008">
    <property type="protein sequence ID" value="OUY05616.1"/>
    <property type="molecule type" value="Genomic_DNA"/>
</dbReference>
<dbReference type="PROSITE" id="PS51384">
    <property type="entry name" value="FAD_FR"/>
    <property type="match status" value="1"/>
</dbReference>
<dbReference type="InterPro" id="IPR001433">
    <property type="entry name" value="OxRdtase_FAD/NAD-bd"/>
</dbReference>
<dbReference type="AlphaFoldDB" id="A0A1Z9YTS0"/>